<evidence type="ECO:0000313" key="3">
    <source>
        <dbReference type="Proteomes" id="UP001308005"/>
    </source>
</evidence>
<feature type="region of interest" description="Disordered" evidence="1">
    <location>
        <begin position="494"/>
        <end position="519"/>
    </location>
</feature>
<reference evidence="3" key="1">
    <citation type="submission" date="2023-07" db="EMBL/GenBank/DDBJ databases">
        <title>The carbon used by Thiothrix.</title>
        <authorList>
            <person name="Chen L."/>
        </authorList>
    </citation>
    <scope>NUCLEOTIDE SEQUENCE [LARGE SCALE GENOMIC DNA]</scope>
</reference>
<keyword evidence="3" id="KW-1185">Reference proteome</keyword>
<dbReference type="RefSeq" id="WP_324697692.1">
    <property type="nucleotide sequence ID" value="NZ_JAYMYJ010000147.1"/>
</dbReference>
<sequence length="519" mass="57766">MNRYQLGLGLLAGAAIFLFYLVGKPPPIARLSPAGPATAPITTVPKAGIAAFLSPWPHANTEPTPPPPSTTTAATVGGGIEPILDQLKIVLQELSDLQAMMPNPLTPYQTPDEFLLQTWQPRFDALNQQLQELVDKASSISRRQTQRFLWGQALTLGFGDETAYTLVAMLGNPQDNALFDEMLDTLANGPYLPEVKQRLAFSILMSSSSGNYDDAGKPIANQTFTPRQQRIRQFLEEQFQHETAPLILGAYLDIYYSLSQESPTLIPADQFWQQLETLRTQLTPDTYYRYRLQKLNLAGADADYADLLREISTSSMTPQQRQDTVFALNSQVAMQFSPGFDGAAKPVEMPAQQRRLLQHYLENNLPTPDAQDRYSLFQYGEQTYTIELLRDQNKAGDAFYQKIINSSSPLEQLALLLGTPVSNENILQRLRENAPLRHKLNTQLQQPDLTPEMRRLLEEGVGMLKSEPYGEGQPTQSDLGVDEYGRSIYTLQTFTADGARPDPGSAPDTTSPDGQYPGY</sequence>
<dbReference type="EMBL" id="JAYMYJ010000147">
    <property type="protein sequence ID" value="MEB4593048.1"/>
    <property type="molecule type" value="Genomic_DNA"/>
</dbReference>
<gene>
    <name evidence="2" type="ORF">VSS37_18860</name>
</gene>
<organism evidence="2 3">
    <name type="scientific">Candidatus Thiothrix phosphatis</name>
    <dbReference type="NCBI Taxonomy" id="3112415"/>
    <lineage>
        <taxon>Bacteria</taxon>
        <taxon>Pseudomonadati</taxon>
        <taxon>Pseudomonadota</taxon>
        <taxon>Gammaproteobacteria</taxon>
        <taxon>Thiotrichales</taxon>
        <taxon>Thiotrichaceae</taxon>
        <taxon>Thiothrix</taxon>
    </lineage>
</organism>
<dbReference type="Proteomes" id="UP001308005">
    <property type="component" value="Unassembled WGS sequence"/>
</dbReference>
<comment type="caution">
    <text evidence="2">The sequence shown here is derived from an EMBL/GenBank/DDBJ whole genome shotgun (WGS) entry which is preliminary data.</text>
</comment>
<reference evidence="2 3" key="2">
    <citation type="submission" date="2024-01" db="EMBL/GenBank/DDBJ databases">
        <authorList>
            <person name="Xie X."/>
        </authorList>
    </citation>
    <scope>NUCLEOTIDE SEQUENCE [LARGE SCALE GENOMIC DNA]</scope>
    <source>
        <strain evidence="2">SCUT-1</strain>
    </source>
</reference>
<evidence type="ECO:0000313" key="2">
    <source>
        <dbReference type="EMBL" id="MEB4593048.1"/>
    </source>
</evidence>
<proteinExistence type="predicted"/>
<evidence type="ECO:0000256" key="1">
    <source>
        <dbReference type="SAM" id="MobiDB-lite"/>
    </source>
</evidence>
<name>A0ABU6D310_9GAMM</name>
<protein>
    <submittedName>
        <fullName evidence="2">Uncharacterized protein</fullName>
    </submittedName>
</protein>
<accession>A0ABU6D310</accession>